<reference evidence="5" key="1">
    <citation type="submission" date="2009-10" db="EMBL/GenBank/DDBJ databases">
        <title>Diversity of trophic interactions inside an arsenic-rich microbial ecosystem.</title>
        <authorList>
            <person name="Bertin P.N."/>
            <person name="Heinrich-Salmeron A."/>
            <person name="Pelletier E."/>
            <person name="Goulhen-Chollet F."/>
            <person name="Arsene-Ploetze F."/>
            <person name="Gallien S."/>
            <person name="Calteau A."/>
            <person name="Vallenet D."/>
            <person name="Casiot C."/>
            <person name="Chane-Woon-Ming B."/>
            <person name="Giloteaux L."/>
            <person name="Barakat M."/>
            <person name="Bonnefoy V."/>
            <person name="Bruneel O."/>
            <person name="Chandler M."/>
            <person name="Cleiss J."/>
            <person name="Duran R."/>
            <person name="Elbaz-Poulichet F."/>
            <person name="Fonknechten N."/>
            <person name="Lauga B."/>
            <person name="Mornico D."/>
            <person name="Ortet P."/>
            <person name="Schaeffer C."/>
            <person name="Siguier P."/>
            <person name="Alexander Thil Smith A."/>
            <person name="Van Dorsselaer A."/>
            <person name="Weissenbach J."/>
            <person name="Medigue C."/>
            <person name="Le Paslier D."/>
        </authorList>
    </citation>
    <scope>NUCLEOTIDE SEQUENCE</scope>
</reference>
<protein>
    <submittedName>
        <fullName evidence="5">Uncharacterized HTH-type transcriptional regulator in smaI restriction system 5'region</fullName>
    </submittedName>
</protein>
<dbReference type="AlphaFoldDB" id="E6PEQ5"/>
<dbReference type="InterPro" id="IPR010982">
    <property type="entry name" value="Lambda_DNA-bd_dom_sf"/>
</dbReference>
<sequence length="71" mass="7688">MATVAQVKKSLAKRVRSRRADLAISQEALAEMADLDVRHIQKIEAAESNATLETLCKLANALRVSIGELVA</sequence>
<keyword evidence="3" id="KW-0804">Transcription</keyword>
<dbReference type="CDD" id="cd00093">
    <property type="entry name" value="HTH_XRE"/>
    <property type="match status" value="1"/>
</dbReference>
<evidence type="ECO:0000313" key="5">
    <source>
        <dbReference type="EMBL" id="CBH74941.1"/>
    </source>
</evidence>
<dbReference type="GO" id="GO:0003677">
    <property type="term" value="F:DNA binding"/>
    <property type="evidence" value="ECO:0007669"/>
    <property type="project" value="UniProtKB-KW"/>
</dbReference>
<keyword evidence="1" id="KW-0805">Transcription regulation</keyword>
<evidence type="ECO:0000256" key="1">
    <source>
        <dbReference type="ARBA" id="ARBA00023015"/>
    </source>
</evidence>
<dbReference type="Pfam" id="PF01381">
    <property type="entry name" value="HTH_3"/>
    <property type="match status" value="1"/>
</dbReference>
<evidence type="ECO:0000259" key="4">
    <source>
        <dbReference type="PROSITE" id="PS50943"/>
    </source>
</evidence>
<keyword evidence="2" id="KW-0238">DNA-binding</keyword>
<dbReference type="PROSITE" id="PS50943">
    <property type="entry name" value="HTH_CROC1"/>
    <property type="match status" value="1"/>
</dbReference>
<dbReference type="SMART" id="SM00530">
    <property type="entry name" value="HTH_XRE"/>
    <property type="match status" value="1"/>
</dbReference>
<feature type="domain" description="HTH cro/C1-type" evidence="4">
    <location>
        <begin position="15"/>
        <end position="69"/>
    </location>
</feature>
<dbReference type="GO" id="GO:0005829">
    <property type="term" value="C:cytosol"/>
    <property type="evidence" value="ECO:0007669"/>
    <property type="project" value="TreeGrafter"/>
</dbReference>
<comment type="caution">
    <text evidence="5">The sequence shown here is derived from an EMBL/GenBank/DDBJ whole genome shotgun (WGS) entry which is preliminary data.</text>
</comment>
<evidence type="ECO:0000256" key="3">
    <source>
        <dbReference type="ARBA" id="ARBA00023163"/>
    </source>
</evidence>
<organism evidence="5">
    <name type="scientific">mine drainage metagenome</name>
    <dbReference type="NCBI Taxonomy" id="410659"/>
    <lineage>
        <taxon>unclassified sequences</taxon>
        <taxon>metagenomes</taxon>
        <taxon>ecological metagenomes</taxon>
    </lineage>
</organism>
<dbReference type="InterPro" id="IPR001387">
    <property type="entry name" value="Cro/C1-type_HTH"/>
</dbReference>
<dbReference type="PANTHER" id="PTHR46797:SF23">
    <property type="entry name" value="HTH-TYPE TRANSCRIPTIONAL REGULATOR SUTR"/>
    <property type="match status" value="1"/>
</dbReference>
<accession>E6PEQ5</accession>
<name>E6PEQ5_9ZZZZ</name>
<dbReference type="Gene3D" id="1.10.260.40">
    <property type="entry name" value="lambda repressor-like DNA-binding domains"/>
    <property type="match status" value="1"/>
</dbReference>
<dbReference type="GO" id="GO:0003700">
    <property type="term" value="F:DNA-binding transcription factor activity"/>
    <property type="evidence" value="ECO:0007669"/>
    <property type="project" value="TreeGrafter"/>
</dbReference>
<gene>
    <name evidence="5" type="ORF">CARN1_0116</name>
</gene>
<evidence type="ECO:0000256" key="2">
    <source>
        <dbReference type="ARBA" id="ARBA00023125"/>
    </source>
</evidence>
<proteinExistence type="predicted"/>
<dbReference type="SUPFAM" id="SSF47413">
    <property type="entry name" value="lambda repressor-like DNA-binding domains"/>
    <property type="match status" value="1"/>
</dbReference>
<dbReference type="InterPro" id="IPR050807">
    <property type="entry name" value="TransReg_Diox_bact_type"/>
</dbReference>
<dbReference type="EMBL" id="CABL01000005">
    <property type="protein sequence ID" value="CBH74941.1"/>
    <property type="molecule type" value="Genomic_DNA"/>
</dbReference>
<dbReference type="PANTHER" id="PTHR46797">
    <property type="entry name" value="HTH-TYPE TRANSCRIPTIONAL REGULATOR"/>
    <property type="match status" value="1"/>
</dbReference>